<evidence type="ECO:0000256" key="3">
    <source>
        <dbReference type="ARBA" id="ARBA00023015"/>
    </source>
</evidence>
<dbReference type="InterPro" id="IPR015421">
    <property type="entry name" value="PyrdxlP-dep_Trfase_major"/>
</dbReference>
<comment type="similarity">
    <text evidence="1">In the C-terminal section; belongs to the class-I pyridoxal-phosphate-dependent aminotransferase family.</text>
</comment>
<reference evidence="8 9" key="1">
    <citation type="submission" date="2019-01" db="EMBL/GenBank/DDBJ databases">
        <title>Senegalimassilia sp. nov. KGMB04484 isolated human feces.</title>
        <authorList>
            <person name="Han K.-I."/>
            <person name="Kim J.-S."/>
            <person name="Lee K.C."/>
            <person name="Suh M.K."/>
            <person name="Eom M.K."/>
            <person name="Lee J.H."/>
            <person name="Park S.-H."/>
            <person name="Kang S.W."/>
            <person name="Park J.-E."/>
            <person name="Oh B.S."/>
            <person name="Yu S.Y."/>
            <person name="Choi S.-H."/>
            <person name="Lee D.H."/>
            <person name="Yoon H."/>
            <person name="Kim B.-Y."/>
            <person name="Lee J.H."/>
            <person name="Lee J.-S."/>
        </authorList>
    </citation>
    <scope>NUCLEOTIDE SEQUENCE [LARGE SCALE GENOMIC DNA]</scope>
    <source>
        <strain evidence="8 9">KGMB04484</strain>
    </source>
</reference>
<dbReference type="GO" id="GO:0003677">
    <property type="term" value="F:DNA binding"/>
    <property type="evidence" value="ECO:0007669"/>
    <property type="project" value="UniProtKB-KW"/>
</dbReference>
<keyword evidence="5" id="KW-0804">Transcription</keyword>
<name>A0A4Q2K1Y3_9ACTN</name>
<dbReference type="Gene3D" id="1.10.10.10">
    <property type="entry name" value="Winged helix-like DNA-binding domain superfamily/Winged helix DNA-binding domain"/>
    <property type="match status" value="1"/>
</dbReference>
<proteinExistence type="inferred from homology"/>
<dbReference type="InterPro" id="IPR051446">
    <property type="entry name" value="HTH_trans_reg/aminotransferase"/>
</dbReference>
<dbReference type="GO" id="GO:0003700">
    <property type="term" value="F:DNA-binding transcription factor activity"/>
    <property type="evidence" value="ECO:0007669"/>
    <property type="project" value="InterPro"/>
</dbReference>
<evidence type="ECO:0000256" key="2">
    <source>
        <dbReference type="ARBA" id="ARBA00022898"/>
    </source>
</evidence>
<dbReference type="PROSITE" id="PS50949">
    <property type="entry name" value="HTH_GNTR"/>
    <property type="match status" value="1"/>
</dbReference>
<sequence length="647" mass="73001">MVVSRLKWPPTWAGGRLSCWHARGRRTLVCRARYSVEKVWFYQKNQTRDTFTNQMNQLHRHARRRLGAVLRRSPRDLRLSRKDVPMSDNRSVFLLTYDLRARGTSSLYEFLYQSIREDIARGVIACGTKLPSKRVLARHLNIGVATVTAAYDQLITEGFIRSEQRRGYFVEDVSNYRLKPVTGRGSGLAGAQRKVKSLASVSDSNVGKRNSAPDQAALPVADPLTAAGATASDSRHASIADEDRPLACSPSSVSATPHAADVISQAHDPEFFVDLKANRTSVSLFPTSVWGRYMREALSLPTDSLLRSVPFNGLPELRRAIASYLHRTRGMDVSPDCIIVGAGSEYLYGRLLQMLGPTTTFAMENPGYKKFASISRAFGNPWRPVPIDESGLLIDELEESGADVVHVSPANHFPTGIVMPIKRRLELFEWANRARKRYIIEDDYDSEFRYNGRLIMPLFADDASDKVIYLNAFSKTMVPSLRISYMVLPPKLLARYVDTMSFYSCTVSSFEQYALARFIDEGHFERHINRTRNFFRHQRATVLRAIAESPLAAISHVEERNAGTHFLLYVRTKLSLDEIRSRGAELGLNISLFNDYLLSDGGPNRTTKRFEEYSHGEAAIVVNYAGIEPDRVDETIRRLAQVFPEYA</sequence>
<dbReference type="Proteomes" id="UP000293345">
    <property type="component" value="Unassembled WGS sequence"/>
</dbReference>
<organism evidence="8 9">
    <name type="scientific">Senegalimassilia faecalis</name>
    <dbReference type="NCBI Taxonomy" id="2509433"/>
    <lineage>
        <taxon>Bacteria</taxon>
        <taxon>Bacillati</taxon>
        <taxon>Actinomycetota</taxon>
        <taxon>Coriobacteriia</taxon>
        <taxon>Coriobacteriales</taxon>
        <taxon>Coriobacteriaceae</taxon>
        <taxon>Senegalimassilia</taxon>
    </lineage>
</organism>
<feature type="domain" description="HTH gntR-type" evidence="7">
    <location>
        <begin position="105"/>
        <end position="173"/>
    </location>
</feature>
<evidence type="ECO:0000256" key="4">
    <source>
        <dbReference type="ARBA" id="ARBA00023125"/>
    </source>
</evidence>
<evidence type="ECO:0000256" key="1">
    <source>
        <dbReference type="ARBA" id="ARBA00005384"/>
    </source>
</evidence>
<accession>A0A4Q2K1Y3</accession>
<dbReference type="InterPro" id="IPR036390">
    <property type="entry name" value="WH_DNA-bd_sf"/>
</dbReference>
<dbReference type="InterPro" id="IPR036388">
    <property type="entry name" value="WH-like_DNA-bd_sf"/>
</dbReference>
<protein>
    <submittedName>
        <fullName evidence="8">PLP-dependent aminotransferase family protein</fullName>
    </submittedName>
</protein>
<dbReference type="Gene3D" id="3.40.640.10">
    <property type="entry name" value="Type I PLP-dependent aspartate aminotransferase-like (Major domain)"/>
    <property type="match status" value="1"/>
</dbReference>
<dbReference type="SUPFAM" id="SSF53383">
    <property type="entry name" value="PLP-dependent transferases"/>
    <property type="match status" value="1"/>
</dbReference>
<dbReference type="PANTHER" id="PTHR46577">
    <property type="entry name" value="HTH-TYPE TRANSCRIPTIONAL REGULATORY PROTEIN GABR"/>
    <property type="match status" value="1"/>
</dbReference>
<keyword evidence="2" id="KW-0663">Pyridoxal phosphate</keyword>
<keyword evidence="9" id="KW-1185">Reference proteome</keyword>
<dbReference type="AlphaFoldDB" id="A0A4Q2K1Y3"/>
<feature type="compositionally biased region" description="Basic and acidic residues" evidence="6">
    <location>
        <begin position="233"/>
        <end position="245"/>
    </location>
</feature>
<dbReference type="SMART" id="SM00345">
    <property type="entry name" value="HTH_GNTR"/>
    <property type="match status" value="1"/>
</dbReference>
<dbReference type="PANTHER" id="PTHR46577:SF1">
    <property type="entry name" value="HTH-TYPE TRANSCRIPTIONAL REGULATORY PROTEIN GABR"/>
    <property type="match status" value="1"/>
</dbReference>
<feature type="region of interest" description="Disordered" evidence="6">
    <location>
        <begin position="200"/>
        <end position="251"/>
    </location>
</feature>
<dbReference type="GO" id="GO:0008483">
    <property type="term" value="F:transaminase activity"/>
    <property type="evidence" value="ECO:0007669"/>
    <property type="project" value="UniProtKB-KW"/>
</dbReference>
<comment type="caution">
    <text evidence="8">The sequence shown here is derived from an EMBL/GenBank/DDBJ whole genome shotgun (WGS) entry which is preliminary data.</text>
</comment>
<evidence type="ECO:0000313" key="8">
    <source>
        <dbReference type="EMBL" id="RXZ54448.1"/>
    </source>
</evidence>
<evidence type="ECO:0000256" key="6">
    <source>
        <dbReference type="SAM" id="MobiDB-lite"/>
    </source>
</evidence>
<keyword evidence="8" id="KW-0808">Transferase</keyword>
<keyword evidence="8" id="KW-0032">Aminotransferase</keyword>
<dbReference type="EMBL" id="SDPW01000001">
    <property type="protein sequence ID" value="RXZ54448.1"/>
    <property type="molecule type" value="Genomic_DNA"/>
</dbReference>
<gene>
    <name evidence="8" type="ORF">ET524_08130</name>
</gene>
<dbReference type="CDD" id="cd00609">
    <property type="entry name" value="AAT_like"/>
    <property type="match status" value="1"/>
</dbReference>
<evidence type="ECO:0000259" key="7">
    <source>
        <dbReference type="PROSITE" id="PS50949"/>
    </source>
</evidence>
<evidence type="ECO:0000313" key="9">
    <source>
        <dbReference type="Proteomes" id="UP000293345"/>
    </source>
</evidence>
<dbReference type="Pfam" id="PF00392">
    <property type="entry name" value="GntR"/>
    <property type="match status" value="1"/>
</dbReference>
<dbReference type="InterPro" id="IPR000524">
    <property type="entry name" value="Tscrpt_reg_HTH_GntR"/>
</dbReference>
<dbReference type="GO" id="GO:0030170">
    <property type="term" value="F:pyridoxal phosphate binding"/>
    <property type="evidence" value="ECO:0007669"/>
    <property type="project" value="InterPro"/>
</dbReference>
<keyword evidence="3" id="KW-0805">Transcription regulation</keyword>
<dbReference type="SUPFAM" id="SSF46785">
    <property type="entry name" value="Winged helix' DNA-binding domain"/>
    <property type="match status" value="1"/>
</dbReference>
<dbReference type="InterPro" id="IPR004839">
    <property type="entry name" value="Aminotransferase_I/II_large"/>
</dbReference>
<evidence type="ECO:0000256" key="5">
    <source>
        <dbReference type="ARBA" id="ARBA00023163"/>
    </source>
</evidence>
<dbReference type="InterPro" id="IPR015424">
    <property type="entry name" value="PyrdxlP-dep_Trfase"/>
</dbReference>
<dbReference type="Pfam" id="PF00155">
    <property type="entry name" value="Aminotran_1_2"/>
    <property type="match status" value="1"/>
</dbReference>
<keyword evidence="4" id="KW-0238">DNA-binding</keyword>
<dbReference type="CDD" id="cd07377">
    <property type="entry name" value="WHTH_GntR"/>
    <property type="match status" value="1"/>
</dbReference>